<dbReference type="InterPro" id="IPR014755">
    <property type="entry name" value="Cu-Rt/internalin_Ig-like"/>
</dbReference>
<accession>A0A4Q0V9B5</accession>
<gene>
    <name evidence="3" type="ORF">DP130_11675</name>
</gene>
<dbReference type="Pfam" id="PF04122">
    <property type="entry name" value="CW_binding_2"/>
    <property type="match status" value="3"/>
</dbReference>
<dbReference type="Gene3D" id="3.40.50.12090">
    <property type="match status" value="2"/>
</dbReference>
<evidence type="ECO:0008006" key="5">
    <source>
        <dbReference type="Google" id="ProtNLM"/>
    </source>
</evidence>
<evidence type="ECO:0000256" key="1">
    <source>
        <dbReference type="ARBA" id="ARBA00022729"/>
    </source>
</evidence>
<feature type="region of interest" description="Disordered" evidence="2">
    <location>
        <begin position="342"/>
        <end position="411"/>
    </location>
</feature>
<proteinExistence type="predicted"/>
<dbReference type="PANTHER" id="PTHR30032">
    <property type="entry name" value="N-ACETYLMURAMOYL-L-ALANINE AMIDASE-RELATED"/>
    <property type="match status" value="1"/>
</dbReference>
<evidence type="ECO:0000313" key="4">
    <source>
        <dbReference type="Proteomes" id="UP000290921"/>
    </source>
</evidence>
<protein>
    <recommendedName>
        <fullName evidence="5">N-acetylmuramoyl-L-alanine amidase</fullName>
    </recommendedName>
</protein>
<dbReference type="AlphaFoldDB" id="A0A4Q0V9B5"/>
<dbReference type="EMBL" id="QMAP01000012">
    <property type="protein sequence ID" value="RXI45705.1"/>
    <property type="molecule type" value="Genomic_DNA"/>
</dbReference>
<keyword evidence="1" id="KW-0732">Signal</keyword>
<organism evidence="3 4">
    <name type="scientific">Clostridium tetani</name>
    <dbReference type="NCBI Taxonomy" id="1513"/>
    <lineage>
        <taxon>Bacteria</taxon>
        <taxon>Bacillati</taxon>
        <taxon>Bacillota</taxon>
        <taxon>Clostridia</taxon>
        <taxon>Eubacteriales</taxon>
        <taxon>Clostridiaceae</taxon>
        <taxon>Clostridium</taxon>
    </lineage>
</organism>
<evidence type="ECO:0000256" key="2">
    <source>
        <dbReference type="SAM" id="MobiDB-lite"/>
    </source>
</evidence>
<feature type="compositionally biased region" description="Basic and acidic residues" evidence="2">
    <location>
        <begin position="357"/>
        <end position="410"/>
    </location>
</feature>
<dbReference type="Proteomes" id="UP000290921">
    <property type="component" value="Unassembled WGS sequence"/>
</dbReference>
<comment type="caution">
    <text evidence="3">The sequence shown here is derived from an EMBL/GenBank/DDBJ whole genome shotgun (WGS) entry which is preliminary data.</text>
</comment>
<sequence length="512" mass="55509">MFAKKSKKAIISTLITSFIFAPSVGGISKVGAKAEVVRMPGLNRFITAQNVAKQSFGTAENVILVNGLGYADAVSAAPLAKILKAPILLTDASKKPSVDLLETLSKLGTKKVYIIGGEGVVTKTLEIELAKSYAVERIAGAPKDGRYGTNAAVAKRVIDKTKAKGGILVSAEGYADALSVASIAASKGYPVLFANREEMPKVVKDIASNLNVKAVGGEGVLPNKVLESVNAKRIAEGKDRFESNLKVLDYYKDDLNFKNIYIAAGGDDSRYKFADALVASAVAGKDGAPLVLNGLGANDENRKAANEYIKDNMKKDVKVTIVGGGASIDGFIESELLAKAQKINEDSGEPESEDIVEGDKQEREDSEDTKEPTKDESEKEPEKETEKEKPTTEEPEKKPEEEKPSKEESVKQGFIGVSKIETTSTKEIKVVFDEKVVKSSAEISIYYEMDGKDLTYDNCDIKLLDDEKTVVITFKEEFKKGTKKKFKVKEGYIQAKNTGYPAQEKEVELIFN</sequence>
<dbReference type="InterPro" id="IPR051922">
    <property type="entry name" value="Bact_Sporulation_Assoc"/>
</dbReference>
<dbReference type="PANTHER" id="PTHR30032:SF8">
    <property type="entry name" value="GERMINATION-SPECIFIC N-ACETYLMURAMOYL-L-ALANINE AMIDASE"/>
    <property type="match status" value="1"/>
</dbReference>
<reference evidence="3 4" key="1">
    <citation type="submission" date="2018-06" db="EMBL/GenBank/DDBJ databases">
        <title>Genome conservation of Clostridium tetani.</title>
        <authorList>
            <person name="Bruggemann H."/>
            <person name="Popoff M.R."/>
        </authorList>
    </citation>
    <scope>NUCLEOTIDE SEQUENCE [LARGE SCALE GENOMIC DNA]</scope>
    <source>
        <strain evidence="3 4">2017.061</strain>
    </source>
</reference>
<name>A0A4Q0V9B5_CLOTA</name>
<dbReference type="InterPro" id="IPR007253">
    <property type="entry name" value="Cell_wall-bd_2"/>
</dbReference>
<evidence type="ECO:0000313" key="3">
    <source>
        <dbReference type="EMBL" id="RXI45705.1"/>
    </source>
</evidence>
<dbReference type="Gene3D" id="2.60.40.1220">
    <property type="match status" value="1"/>
</dbReference>
<feature type="compositionally biased region" description="Acidic residues" evidence="2">
    <location>
        <begin position="346"/>
        <end position="356"/>
    </location>
</feature>
<dbReference type="RefSeq" id="WP_129030811.1">
    <property type="nucleotide sequence ID" value="NZ_QMAP01000012.1"/>
</dbReference>